<dbReference type="EMBL" id="BGPR01000291">
    <property type="protein sequence ID" value="GBM10882.1"/>
    <property type="molecule type" value="Genomic_DNA"/>
</dbReference>
<dbReference type="Proteomes" id="UP000499080">
    <property type="component" value="Unassembled WGS sequence"/>
</dbReference>
<sequence>MSSSDEHRAAESQAGMFDLKYLYGLKKGCQKDVIDWCMEMNLIAKEYVCPTCGAKMILTNRYGSDGYSWVCRKFVVHAHHVRRTVRKGSWIPEILILTYLWAVAPSLYAEKLYSFEYKIYDFNASCGLTIPLKLA</sequence>
<accession>A0A4Y2D289</accession>
<keyword evidence="2" id="KW-1185">Reference proteome</keyword>
<protein>
    <submittedName>
        <fullName evidence="1">Uncharacterized protein</fullName>
    </submittedName>
</protein>
<organism evidence="1 2">
    <name type="scientific">Araneus ventricosus</name>
    <name type="common">Orbweaver spider</name>
    <name type="synonym">Epeira ventricosa</name>
    <dbReference type="NCBI Taxonomy" id="182803"/>
    <lineage>
        <taxon>Eukaryota</taxon>
        <taxon>Metazoa</taxon>
        <taxon>Ecdysozoa</taxon>
        <taxon>Arthropoda</taxon>
        <taxon>Chelicerata</taxon>
        <taxon>Arachnida</taxon>
        <taxon>Araneae</taxon>
        <taxon>Araneomorphae</taxon>
        <taxon>Entelegynae</taxon>
        <taxon>Araneoidea</taxon>
        <taxon>Araneidae</taxon>
        <taxon>Araneus</taxon>
    </lineage>
</organism>
<comment type="caution">
    <text evidence="1">The sequence shown here is derived from an EMBL/GenBank/DDBJ whole genome shotgun (WGS) entry which is preliminary data.</text>
</comment>
<evidence type="ECO:0000313" key="2">
    <source>
        <dbReference type="Proteomes" id="UP000499080"/>
    </source>
</evidence>
<evidence type="ECO:0000313" key="1">
    <source>
        <dbReference type="EMBL" id="GBM10882.1"/>
    </source>
</evidence>
<dbReference type="AlphaFoldDB" id="A0A4Y2D289"/>
<dbReference type="OrthoDB" id="6409943at2759"/>
<proteinExistence type="predicted"/>
<name>A0A4Y2D289_ARAVE</name>
<reference evidence="1 2" key="1">
    <citation type="journal article" date="2019" name="Sci. Rep.">
        <title>Orb-weaving spider Araneus ventricosus genome elucidates the spidroin gene catalogue.</title>
        <authorList>
            <person name="Kono N."/>
            <person name="Nakamura H."/>
            <person name="Ohtoshi R."/>
            <person name="Moran D.A.P."/>
            <person name="Shinohara A."/>
            <person name="Yoshida Y."/>
            <person name="Fujiwara M."/>
            <person name="Mori M."/>
            <person name="Tomita M."/>
            <person name="Arakawa K."/>
        </authorList>
    </citation>
    <scope>NUCLEOTIDE SEQUENCE [LARGE SCALE GENOMIC DNA]</scope>
</reference>
<gene>
    <name evidence="1" type="ORF">AVEN_42136_1</name>
</gene>